<dbReference type="EMBL" id="JAEMWZ010000200">
    <property type="protein sequence ID" value="KAG7131664.1"/>
    <property type="molecule type" value="Genomic_DNA"/>
</dbReference>
<proteinExistence type="inferred from homology"/>
<dbReference type="GO" id="GO:0016787">
    <property type="term" value="F:hydrolase activity"/>
    <property type="evidence" value="ECO:0007669"/>
    <property type="project" value="UniProtKB-KW"/>
</dbReference>
<accession>A0A0G4KKN6</accession>
<keyword evidence="1 5" id="KW-0378">Hydrolase</keyword>
<dbReference type="InterPro" id="IPR029058">
    <property type="entry name" value="AB_hydrolase_fold"/>
</dbReference>
<dbReference type="PRINTS" id="PR00412">
    <property type="entry name" value="EPOXHYDRLASE"/>
</dbReference>
<organism evidence="4 6">
    <name type="scientific">Verticillium longisporum</name>
    <name type="common">Verticillium dahliae var. longisporum</name>
    <dbReference type="NCBI Taxonomy" id="100787"/>
    <lineage>
        <taxon>Eukaryota</taxon>
        <taxon>Fungi</taxon>
        <taxon>Dikarya</taxon>
        <taxon>Ascomycota</taxon>
        <taxon>Pezizomycotina</taxon>
        <taxon>Sordariomycetes</taxon>
        <taxon>Hypocreomycetidae</taxon>
        <taxon>Glomerellales</taxon>
        <taxon>Plectosphaerellaceae</taxon>
        <taxon>Verticillium</taxon>
    </lineage>
</organism>
<evidence type="ECO:0000313" key="5">
    <source>
        <dbReference type="EMBL" id="KAG7131664.1"/>
    </source>
</evidence>
<feature type="domain" description="AB hydrolase-1" evidence="3">
    <location>
        <begin position="41"/>
        <end position="159"/>
    </location>
</feature>
<dbReference type="Proteomes" id="UP000044602">
    <property type="component" value="Unassembled WGS sequence"/>
</dbReference>
<dbReference type="EMBL" id="CVQH01002002">
    <property type="protein sequence ID" value="CRK08098.1"/>
    <property type="molecule type" value="Genomic_DNA"/>
</dbReference>
<evidence type="ECO:0000259" key="3">
    <source>
        <dbReference type="Pfam" id="PF00561"/>
    </source>
</evidence>
<comment type="similarity">
    <text evidence="2">Belongs to the AB hydrolase superfamily. Epoxide hydrolase family.</text>
</comment>
<evidence type="ECO:0000313" key="6">
    <source>
        <dbReference type="Proteomes" id="UP000044602"/>
    </source>
</evidence>
<sequence>MSTSKLVPNDPRVERKEAKVRGKTYSYLHGKPEGGDTPKGAILLVHGFPDFSFGWRYQIPQLQAMGYEVIAPDTLGYGRTDAPDGIEPYTQKEMAHDMAALAEAVLGPNPRVVLGGHDWGGALVWRTAMYHPELVVGVFSVCTPYFPPNPRYFSLESLVNSGRLPTFRYQLQFISGDVEANVKTDDDIRQALVSIYGGRTPDGQFGFSAEKGFKFDLFGQVGSSPHVSKEEEDHYVENFARNGLHGPLNWYRTRELAFADEQPFVEKGWRFEVPCFFASATKDMALTPEMAKGMGAHFDDLTTRSVEAGHWALWQKADEINGMLKAWFAEKIEGKAAGVKAAL</sequence>
<reference evidence="4 6" key="1">
    <citation type="submission" date="2015-05" db="EMBL/GenBank/DDBJ databases">
        <authorList>
            <person name="Wang D.B."/>
            <person name="Wang M."/>
        </authorList>
    </citation>
    <scope>NUCLEOTIDE SEQUENCE [LARGE SCALE GENOMIC DNA]</scope>
    <source>
        <strain evidence="4">VL1</strain>
    </source>
</reference>
<name>A0A0G4KKN6_VERLO</name>
<dbReference type="PANTHER" id="PTHR43329">
    <property type="entry name" value="EPOXIDE HYDROLASE"/>
    <property type="match status" value="1"/>
</dbReference>
<feature type="non-terminal residue" evidence="4">
    <location>
        <position position="343"/>
    </location>
</feature>
<gene>
    <name evidence="4" type="ORF">BN1708_009809</name>
    <name evidence="5" type="ORF">HYQ45_009805</name>
</gene>
<dbReference type="SUPFAM" id="SSF53474">
    <property type="entry name" value="alpha/beta-Hydrolases"/>
    <property type="match status" value="1"/>
</dbReference>
<protein>
    <submittedName>
        <fullName evidence="5">Epoxide hydrolase srdG like protein</fullName>
    </submittedName>
</protein>
<dbReference type="Gene3D" id="3.40.50.1820">
    <property type="entry name" value="alpha/beta hydrolase"/>
    <property type="match status" value="1"/>
</dbReference>
<dbReference type="STRING" id="100787.A0A0G4KKN6"/>
<dbReference type="Pfam" id="PF00561">
    <property type="entry name" value="Abhydrolase_1"/>
    <property type="match status" value="1"/>
</dbReference>
<dbReference type="OrthoDB" id="408373at2759"/>
<dbReference type="InterPro" id="IPR000639">
    <property type="entry name" value="Epox_hydrolase-like"/>
</dbReference>
<dbReference type="AlphaFoldDB" id="A0A0G4KKN6"/>
<dbReference type="Proteomes" id="UP000689129">
    <property type="component" value="Unassembled WGS sequence"/>
</dbReference>
<dbReference type="InterPro" id="IPR000073">
    <property type="entry name" value="AB_hydrolase_1"/>
</dbReference>
<evidence type="ECO:0000256" key="1">
    <source>
        <dbReference type="ARBA" id="ARBA00022801"/>
    </source>
</evidence>
<evidence type="ECO:0000256" key="2">
    <source>
        <dbReference type="ARBA" id="ARBA00038334"/>
    </source>
</evidence>
<evidence type="ECO:0000313" key="4">
    <source>
        <dbReference type="EMBL" id="CRK08098.1"/>
    </source>
</evidence>
<reference evidence="5" key="2">
    <citation type="journal article" date="2021" name="Mol. Plant Pathol.">
        <title>A 20-kb lineage-specific genomic region tames virulence in pathogenic amphidiploid Verticillium longisporum.</title>
        <authorList>
            <person name="Harting R."/>
            <person name="Starke J."/>
            <person name="Kusch H."/>
            <person name="Poggeler S."/>
            <person name="Maurus I."/>
            <person name="Schluter R."/>
            <person name="Landesfeind M."/>
            <person name="Bulla I."/>
            <person name="Nowrousian M."/>
            <person name="de Jonge R."/>
            <person name="Stahlhut G."/>
            <person name="Hoff K.J."/>
            <person name="Asshauer K.P."/>
            <person name="Thurmer A."/>
            <person name="Stanke M."/>
            <person name="Daniel R."/>
            <person name="Morgenstern B."/>
            <person name="Thomma B.P.H.J."/>
            <person name="Kronstad J.W."/>
            <person name="Braus-Stromeyer S.A."/>
            <person name="Braus G.H."/>
        </authorList>
    </citation>
    <scope>NUCLEOTIDE SEQUENCE</scope>
    <source>
        <strain evidence="5">Vl32</strain>
    </source>
</reference>
<keyword evidence="6" id="KW-1185">Reference proteome</keyword>